<dbReference type="EMBL" id="JADCNL010000008">
    <property type="protein sequence ID" value="KAG0469771.1"/>
    <property type="molecule type" value="Genomic_DNA"/>
</dbReference>
<keyword evidence="3" id="KW-1185">Reference proteome</keyword>
<protein>
    <submittedName>
        <fullName evidence="2">Uncharacterized protein</fullName>
    </submittedName>
</protein>
<dbReference type="OrthoDB" id="2414662at2759"/>
<dbReference type="AlphaFoldDB" id="A0A835QFA4"/>
<reference evidence="2 3" key="1">
    <citation type="journal article" date="2020" name="Nat. Food">
        <title>A phased Vanilla planifolia genome enables genetic improvement of flavour and production.</title>
        <authorList>
            <person name="Hasing T."/>
            <person name="Tang H."/>
            <person name="Brym M."/>
            <person name="Khazi F."/>
            <person name="Huang T."/>
            <person name="Chambers A.H."/>
        </authorList>
    </citation>
    <scope>NUCLEOTIDE SEQUENCE [LARGE SCALE GENOMIC DNA]</scope>
    <source>
        <tissue evidence="2">Leaf</tissue>
    </source>
</reference>
<gene>
    <name evidence="2" type="ORF">HPP92_016471</name>
</gene>
<evidence type="ECO:0000313" key="2">
    <source>
        <dbReference type="EMBL" id="KAG0469771.1"/>
    </source>
</evidence>
<feature type="compositionally biased region" description="Basic and acidic residues" evidence="1">
    <location>
        <begin position="24"/>
        <end position="49"/>
    </location>
</feature>
<comment type="caution">
    <text evidence="2">The sequence shown here is derived from an EMBL/GenBank/DDBJ whole genome shotgun (WGS) entry which is preliminary data.</text>
</comment>
<name>A0A835QFA4_VANPL</name>
<proteinExistence type="predicted"/>
<organism evidence="2 3">
    <name type="scientific">Vanilla planifolia</name>
    <name type="common">Vanilla</name>
    <dbReference type="NCBI Taxonomy" id="51239"/>
    <lineage>
        <taxon>Eukaryota</taxon>
        <taxon>Viridiplantae</taxon>
        <taxon>Streptophyta</taxon>
        <taxon>Embryophyta</taxon>
        <taxon>Tracheophyta</taxon>
        <taxon>Spermatophyta</taxon>
        <taxon>Magnoliopsida</taxon>
        <taxon>Liliopsida</taxon>
        <taxon>Asparagales</taxon>
        <taxon>Orchidaceae</taxon>
        <taxon>Vanilloideae</taxon>
        <taxon>Vanilleae</taxon>
        <taxon>Vanilla</taxon>
    </lineage>
</organism>
<sequence length="63" mass="7286">MEGMGVEFILKPIMKKLYNGQVKANEEEEKRGGSEVPKDVKSKRKDFFSRMRKKDHSNGNSQL</sequence>
<dbReference type="Proteomes" id="UP000636800">
    <property type="component" value="Unassembled WGS sequence"/>
</dbReference>
<accession>A0A835QFA4</accession>
<evidence type="ECO:0000313" key="3">
    <source>
        <dbReference type="Proteomes" id="UP000636800"/>
    </source>
</evidence>
<feature type="region of interest" description="Disordered" evidence="1">
    <location>
        <begin position="23"/>
        <end position="63"/>
    </location>
</feature>
<evidence type="ECO:0000256" key="1">
    <source>
        <dbReference type="SAM" id="MobiDB-lite"/>
    </source>
</evidence>